<evidence type="ECO:0000313" key="1">
    <source>
        <dbReference type="EMBL" id="CAE7032189.1"/>
    </source>
</evidence>
<reference evidence="1" key="1">
    <citation type="submission" date="2021-02" db="EMBL/GenBank/DDBJ databases">
        <authorList>
            <person name="Syme A R."/>
            <person name="Syme A R."/>
            <person name="Moolhuijzen P."/>
        </authorList>
    </citation>
    <scope>NUCLEOTIDE SEQUENCE</scope>
    <source>
        <strain evidence="1">W1-1</strain>
    </source>
</reference>
<dbReference type="EMBL" id="HG992980">
    <property type="protein sequence ID" value="CAE7032189.1"/>
    <property type="molecule type" value="Genomic_DNA"/>
</dbReference>
<proteinExistence type="predicted"/>
<evidence type="ECO:0000313" key="2">
    <source>
        <dbReference type="Proteomes" id="UP000472372"/>
    </source>
</evidence>
<accession>A0A6S6W0K0</accession>
<protein>
    <submittedName>
        <fullName evidence="1">Uncharacterized protein</fullName>
    </submittedName>
</protein>
<dbReference type="Proteomes" id="UP000472372">
    <property type="component" value="Chromosome 4"/>
</dbReference>
<sequence>MGMSLSTKTTCTTVAPKMIDFPRSLRLWHLHGQCREQEERAQRATLGWLHQCHRLTSLKECARTSFFAQQSLDLNELFLNDVKNKLLRKCVKEVVRVQRALVRFEKETEAAVEKEKKFDAEWRSEMRKHREGN</sequence>
<gene>
    <name evidence="1" type="ORF">PTTW11_04944</name>
</gene>
<dbReference type="AlphaFoldDB" id="A0A6S6W0K0"/>
<organism evidence="1 2">
    <name type="scientific">Pyrenophora teres f. teres</name>
    <dbReference type="NCBI Taxonomy" id="97479"/>
    <lineage>
        <taxon>Eukaryota</taxon>
        <taxon>Fungi</taxon>
        <taxon>Dikarya</taxon>
        <taxon>Ascomycota</taxon>
        <taxon>Pezizomycotina</taxon>
        <taxon>Dothideomycetes</taxon>
        <taxon>Pleosporomycetidae</taxon>
        <taxon>Pleosporales</taxon>
        <taxon>Pleosporineae</taxon>
        <taxon>Pleosporaceae</taxon>
        <taxon>Pyrenophora</taxon>
    </lineage>
</organism>
<name>A0A6S6W0K0_9PLEO</name>